<dbReference type="InterPro" id="IPR004241">
    <property type="entry name" value="Atg8-like"/>
</dbReference>
<gene>
    <name evidence="7" type="ORF">CSSPTR1EN2_LOCUS9622</name>
</gene>
<keyword evidence="6" id="KW-1133">Transmembrane helix</keyword>
<feature type="transmembrane region" description="Helical" evidence="6">
    <location>
        <begin position="76"/>
        <end position="96"/>
    </location>
</feature>
<evidence type="ECO:0000256" key="4">
    <source>
        <dbReference type="ARBA" id="ARBA00023288"/>
    </source>
</evidence>
<evidence type="ECO:0000313" key="8">
    <source>
        <dbReference type="Proteomes" id="UP001497512"/>
    </source>
</evidence>
<reference evidence="7" key="1">
    <citation type="submission" date="2024-02" db="EMBL/GenBank/DDBJ databases">
        <authorList>
            <consortium name="ELIXIR-Norway"/>
            <consortium name="Elixir Norway"/>
        </authorList>
    </citation>
    <scope>NUCLEOTIDE SEQUENCE</scope>
</reference>
<protein>
    <recommendedName>
        <fullName evidence="5">Autophagy-related protein</fullName>
    </recommendedName>
</protein>
<keyword evidence="6" id="KW-0812">Transmembrane</keyword>
<organism evidence="7 8">
    <name type="scientific">Sphagnum troendelagicum</name>
    <dbReference type="NCBI Taxonomy" id="128251"/>
    <lineage>
        <taxon>Eukaryota</taxon>
        <taxon>Viridiplantae</taxon>
        <taxon>Streptophyta</taxon>
        <taxon>Embryophyta</taxon>
        <taxon>Bryophyta</taxon>
        <taxon>Sphagnophytina</taxon>
        <taxon>Sphagnopsida</taxon>
        <taxon>Sphagnales</taxon>
        <taxon>Sphagnaceae</taxon>
        <taxon>Sphagnum</taxon>
    </lineage>
</organism>
<dbReference type="Proteomes" id="UP001497512">
    <property type="component" value="Chromosome 17"/>
</dbReference>
<keyword evidence="4" id="KW-0449">Lipoprotein</keyword>
<keyword evidence="3 6" id="KW-0472">Membrane</keyword>
<dbReference type="SUPFAM" id="SSF54236">
    <property type="entry name" value="Ubiquitin-like"/>
    <property type="match status" value="1"/>
</dbReference>
<evidence type="ECO:0000256" key="2">
    <source>
        <dbReference type="ARBA" id="ARBA00007293"/>
    </source>
</evidence>
<comment type="similarity">
    <text evidence="2 5">Belongs to the ATG8 family.</text>
</comment>
<dbReference type="EMBL" id="OZ019909">
    <property type="protein sequence ID" value="CAK9209315.1"/>
    <property type="molecule type" value="Genomic_DNA"/>
</dbReference>
<accession>A0ABP0TZP5</accession>
<evidence type="ECO:0000256" key="1">
    <source>
        <dbReference type="ARBA" id="ARBA00004370"/>
    </source>
</evidence>
<keyword evidence="8" id="KW-1185">Reference proteome</keyword>
<dbReference type="Pfam" id="PF02991">
    <property type="entry name" value="ATG8"/>
    <property type="match status" value="1"/>
</dbReference>
<dbReference type="Gene3D" id="3.10.20.90">
    <property type="entry name" value="Phosphatidylinositol 3-kinase Catalytic Subunit, Chain A, domain 1"/>
    <property type="match status" value="1"/>
</dbReference>
<evidence type="ECO:0000313" key="7">
    <source>
        <dbReference type="EMBL" id="CAK9209315.1"/>
    </source>
</evidence>
<proteinExistence type="inferred from homology"/>
<sequence length="117" mass="13218">MGMSTFKRMHTAEERAADAARMRLKYPDRIPVIVEKGAHTDMPELDKKKFLVPEEVTVGQFVHIIGKRLHLRSGQALFVFVGNVLPSTASLLASIYHEYKDNDGFLYISYSGEKTFG</sequence>
<dbReference type="PANTHER" id="PTHR10969">
    <property type="entry name" value="MICROTUBULE-ASSOCIATED PROTEINS 1A/1B LIGHT CHAIN 3-RELATED"/>
    <property type="match status" value="1"/>
</dbReference>
<comment type="subcellular location">
    <subcellularLocation>
        <location evidence="1">Membrane</location>
    </subcellularLocation>
</comment>
<evidence type="ECO:0000256" key="3">
    <source>
        <dbReference type="ARBA" id="ARBA00023136"/>
    </source>
</evidence>
<evidence type="ECO:0000256" key="6">
    <source>
        <dbReference type="SAM" id="Phobius"/>
    </source>
</evidence>
<keyword evidence="5" id="KW-0072">Autophagy</keyword>
<dbReference type="InterPro" id="IPR029071">
    <property type="entry name" value="Ubiquitin-like_domsf"/>
</dbReference>
<evidence type="ECO:0000256" key="5">
    <source>
        <dbReference type="RuleBase" id="RU004384"/>
    </source>
</evidence>
<name>A0ABP0TZP5_9BRYO</name>